<name>A0ABQ6JIL5_9ACTN</name>
<evidence type="ECO:0000256" key="5">
    <source>
        <dbReference type="SAM" id="MobiDB-lite"/>
    </source>
</evidence>
<feature type="compositionally biased region" description="Polar residues" evidence="5">
    <location>
        <begin position="130"/>
        <end position="141"/>
    </location>
</feature>
<dbReference type="SUPFAM" id="SSF53697">
    <property type="entry name" value="SIS domain"/>
    <property type="match status" value="1"/>
</dbReference>
<dbReference type="InterPro" id="IPR001347">
    <property type="entry name" value="SIS_dom"/>
</dbReference>
<evidence type="ECO:0000259" key="6">
    <source>
        <dbReference type="PROSITE" id="PS51464"/>
    </source>
</evidence>
<dbReference type="Proteomes" id="UP001157017">
    <property type="component" value="Unassembled WGS sequence"/>
</dbReference>
<dbReference type="Pfam" id="PF01380">
    <property type="entry name" value="SIS"/>
    <property type="match status" value="1"/>
</dbReference>
<dbReference type="InterPro" id="IPR035466">
    <property type="entry name" value="GlmS/AgaS_SIS"/>
</dbReference>
<evidence type="ECO:0000256" key="2">
    <source>
        <dbReference type="ARBA" id="ARBA00012916"/>
    </source>
</evidence>
<feature type="region of interest" description="Disordered" evidence="5">
    <location>
        <begin position="87"/>
        <end position="147"/>
    </location>
</feature>
<dbReference type="EC" id="2.6.1.16" evidence="2"/>
<reference evidence="8" key="1">
    <citation type="journal article" date="2019" name="Int. J. Syst. Evol. Microbiol.">
        <title>The Global Catalogue of Microorganisms (GCM) 10K type strain sequencing project: providing services to taxonomists for standard genome sequencing and annotation.</title>
        <authorList>
            <consortium name="The Broad Institute Genomics Platform"/>
            <consortium name="The Broad Institute Genome Sequencing Center for Infectious Disease"/>
            <person name="Wu L."/>
            <person name="Ma J."/>
        </authorList>
    </citation>
    <scope>NUCLEOTIDE SEQUENCE [LARGE SCALE GENOMIC DNA]</scope>
    <source>
        <strain evidence="8">NBRC 108730</strain>
    </source>
</reference>
<dbReference type="PANTHER" id="PTHR10937:SF0">
    <property type="entry name" value="GLUTAMINE--FRUCTOSE-6-PHOSPHATE TRANSAMINASE (ISOMERIZING)"/>
    <property type="match status" value="1"/>
</dbReference>
<dbReference type="Gene3D" id="3.40.50.10490">
    <property type="entry name" value="Glucose-6-phosphate isomerase like protein, domain 1"/>
    <property type="match status" value="1"/>
</dbReference>
<dbReference type="PANTHER" id="PTHR10937">
    <property type="entry name" value="GLUCOSAMINE--FRUCTOSE-6-PHOSPHATE AMINOTRANSFERASE, ISOMERIZING"/>
    <property type="match status" value="1"/>
</dbReference>
<comment type="caution">
    <text evidence="7">The sequence shown here is derived from an EMBL/GenBank/DDBJ whole genome shotgun (WGS) entry which is preliminary data.</text>
</comment>
<evidence type="ECO:0000256" key="3">
    <source>
        <dbReference type="ARBA" id="ARBA00016090"/>
    </source>
</evidence>
<feature type="domain" description="SIS" evidence="6">
    <location>
        <begin position="1"/>
        <end position="88"/>
    </location>
</feature>
<dbReference type="EMBL" id="BSUZ01000001">
    <property type="protein sequence ID" value="GMA88091.1"/>
    <property type="molecule type" value="Genomic_DNA"/>
</dbReference>
<organism evidence="7 8">
    <name type="scientific">Angustibacter aerolatus</name>
    <dbReference type="NCBI Taxonomy" id="1162965"/>
    <lineage>
        <taxon>Bacteria</taxon>
        <taxon>Bacillati</taxon>
        <taxon>Actinomycetota</taxon>
        <taxon>Actinomycetes</taxon>
        <taxon>Kineosporiales</taxon>
        <taxon>Kineosporiaceae</taxon>
    </lineage>
</organism>
<accession>A0ABQ6JIL5</accession>
<proteinExistence type="predicted"/>
<comment type="catalytic activity">
    <reaction evidence="1">
        <text>D-fructose 6-phosphate + L-glutamine = D-glucosamine 6-phosphate + L-glutamate</text>
        <dbReference type="Rhea" id="RHEA:13237"/>
        <dbReference type="ChEBI" id="CHEBI:29985"/>
        <dbReference type="ChEBI" id="CHEBI:58359"/>
        <dbReference type="ChEBI" id="CHEBI:58725"/>
        <dbReference type="ChEBI" id="CHEBI:61527"/>
        <dbReference type="EC" id="2.6.1.16"/>
    </reaction>
</comment>
<sequence>MNEKTLVVAISQSGETMDTLMAVRHAREQGAKVVAIVNTHGSTIPREADAVIYTHAGPEIAVASTKAFLAQITAVYLLGLYLAQARQQVPGRGPRDPGPARRRAAADPAGARPDGPRARAGPRACRTRGWCSSSAGTSATRWRSRAR</sequence>
<dbReference type="PROSITE" id="PS51464">
    <property type="entry name" value="SIS"/>
    <property type="match status" value="1"/>
</dbReference>
<evidence type="ECO:0000256" key="1">
    <source>
        <dbReference type="ARBA" id="ARBA00001031"/>
    </source>
</evidence>
<gene>
    <name evidence="7" type="ORF">GCM10025868_33410</name>
</gene>
<dbReference type="CDD" id="cd05008">
    <property type="entry name" value="SIS_GlmS_GlmD_1"/>
    <property type="match status" value="1"/>
</dbReference>
<keyword evidence="4" id="KW-0677">Repeat</keyword>
<evidence type="ECO:0000313" key="8">
    <source>
        <dbReference type="Proteomes" id="UP001157017"/>
    </source>
</evidence>
<protein>
    <recommendedName>
        <fullName evidence="3">Glutamine--fructose-6-phosphate aminotransferase [isomerizing]</fullName>
        <ecNumber evidence="2">2.6.1.16</ecNumber>
    </recommendedName>
</protein>
<feature type="compositionally biased region" description="Low complexity" evidence="5">
    <location>
        <begin position="106"/>
        <end position="124"/>
    </location>
</feature>
<evidence type="ECO:0000256" key="4">
    <source>
        <dbReference type="ARBA" id="ARBA00022737"/>
    </source>
</evidence>
<dbReference type="InterPro" id="IPR046348">
    <property type="entry name" value="SIS_dom_sf"/>
</dbReference>
<evidence type="ECO:0000313" key="7">
    <source>
        <dbReference type="EMBL" id="GMA88091.1"/>
    </source>
</evidence>
<keyword evidence="8" id="KW-1185">Reference proteome</keyword>